<evidence type="ECO:0000256" key="1">
    <source>
        <dbReference type="SAM" id="Coils"/>
    </source>
</evidence>
<protein>
    <recommendedName>
        <fullName evidence="2">Thioredoxin-like fold domain-containing protein</fullName>
    </recommendedName>
</protein>
<organism evidence="3 4">
    <name type="scientific">Paramecium sonneborni</name>
    <dbReference type="NCBI Taxonomy" id="65129"/>
    <lineage>
        <taxon>Eukaryota</taxon>
        <taxon>Sar</taxon>
        <taxon>Alveolata</taxon>
        <taxon>Ciliophora</taxon>
        <taxon>Intramacronucleata</taxon>
        <taxon>Oligohymenophorea</taxon>
        <taxon>Peniculida</taxon>
        <taxon>Parameciidae</taxon>
        <taxon>Paramecium</taxon>
    </lineage>
</organism>
<comment type="caution">
    <text evidence="3">The sequence shown here is derived from an EMBL/GenBank/DDBJ whole genome shotgun (WGS) entry which is preliminary data.</text>
</comment>
<accession>A0A8S1RAL0</accession>
<proteinExistence type="predicted"/>
<evidence type="ECO:0000259" key="2">
    <source>
        <dbReference type="Pfam" id="PF13905"/>
    </source>
</evidence>
<keyword evidence="4" id="KW-1185">Reference proteome</keyword>
<dbReference type="PANTHER" id="PTHR42852">
    <property type="entry name" value="THIOL:DISULFIDE INTERCHANGE PROTEIN DSBE"/>
    <property type="match status" value="1"/>
</dbReference>
<gene>
    <name evidence="3" type="ORF">PSON_ATCC_30995.1.T1470008</name>
</gene>
<dbReference type="OrthoDB" id="10263751at2759"/>
<name>A0A8S1RAL0_9CILI</name>
<dbReference type="InterPro" id="IPR050553">
    <property type="entry name" value="Thioredoxin_ResA/DsbE_sf"/>
</dbReference>
<dbReference type="EMBL" id="CAJJDN010000147">
    <property type="protein sequence ID" value="CAD8123735.1"/>
    <property type="molecule type" value="Genomic_DNA"/>
</dbReference>
<dbReference type="InterPro" id="IPR012336">
    <property type="entry name" value="Thioredoxin-like_fold"/>
</dbReference>
<keyword evidence="1" id="KW-0175">Coiled coil</keyword>
<evidence type="ECO:0000313" key="4">
    <source>
        <dbReference type="Proteomes" id="UP000692954"/>
    </source>
</evidence>
<dbReference type="PANTHER" id="PTHR42852:SF18">
    <property type="entry name" value="CHROMOSOME UNDETERMINED SCAFFOLD_47, WHOLE GENOME SHOTGUN SEQUENCE"/>
    <property type="match status" value="1"/>
</dbReference>
<evidence type="ECO:0000313" key="3">
    <source>
        <dbReference type="EMBL" id="CAD8123735.1"/>
    </source>
</evidence>
<feature type="domain" description="Thioredoxin-like fold" evidence="2">
    <location>
        <begin position="483"/>
        <end position="577"/>
    </location>
</feature>
<dbReference type="Pfam" id="PF13905">
    <property type="entry name" value="Thioredoxin_8"/>
    <property type="match status" value="1"/>
</dbReference>
<feature type="coiled-coil region" evidence="1">
    <location>
        <begin position="413"/>
        <end position="440"/>
    </location>
</feature>
<reference evidence="3" key="1">
    <citation type="submission" date="2021-01" db="EMBL/GenBank/DDBJ databases">
        <authorList>
            <consortium name="Genoscope - CEA"/>
            <person name="William W."/>
        </authorList>
    </citation>
    <scope>NUCLEOTIDE SEQUENCE</scope>
</reference>
<sequence>MSNKIQKKIVKSILKELPPNKSITEHKVYTANSQSDQYQTHKEYTSNKNFLLEEADNYYRIRERIKQQKDEINQDDYVGLKDLLKTMKPQHQLGDMFNAITEIERIQLPNEKKLPNLVNSFEVEGGFIYLINVWGIEDEETYEPIDEVVKLFKRNITWKDKVKCVAICIDSNSQEIINIIQQKKWDIFDHYCLLPDSEIGETFLDNFNVEEIPMAILVNKWGRIVCFGLHDHLQIEEKIKQQLQAKENIIIQKDDEQINNTGITQEQFKMLKAYFIDLWLQLQNQHFDGEVQINLTKQNQWKQDGSKTFQQGSKLELNYSLEMREKEKIQAFIEKYWSVIPESFRVIENAQIKDLQKLQKEIQQKFQKVFATKSVTLTYPEMQKISIFWNQKKKIMEIENNKSFVVKQEKLNLVTYEQGINELEKYLEQISQDVDAKKIADKIQDELKSAVILGPGKKFAPLKFYKMFGSNENKSIDHKLGQVLVIFYWLCEEECVKMIDDLIEFQVTNVNKWGQNVRIVACNIAAPEDSKQLMEDNPEFSKNIEIYFKKKSSLTDTSLYGVSEVPYFVIVDKFGYIRKLKEVENFEEYINKLLKEDKKQEIKKQHKSEKADLISKLMQTEEISKLILNIDPQNVISLKISFDVVKVANDQLIQQSSLKWYVRDSQVEEFNKLLKQVFEIIPENDWVIDCQIQKTLSLKYPGLICALCKKDISKENQQYYCYFKDEHVCVDCAEFDDKNEKGMKRYKYQHTLIFINGPLTNLSVLHNIDSHKIGKNLQLAQGYEGNQRHEMDCDGCRISSKGPRYILINSKPGQYDKRGYHDLCEFCFQKIKNKGSQEAIQIMQKLGLEKLNEDTLFTRVLFNYGNYRDF</sequence>
<dbReference type="AlphaFoldDB" id="A0A8S1RAL0"/>
<dbReference type="Proteomes" id="UP000692954">
    <property type="component" value="Unassembled WGS sequence"/>
</dbReference>